<dbReference type="PROSITE" id="PS51192">
    <property type="entry name" value="HELICASE_ATP_BIND_1"/>
    <property type="match status" value="1"/>
</dbReference>
<dbReference type="InterPro" id="IPR038718">
    <property type="entry name" value="SNF2-like_sf"/>
</dbReference>
<evidence type="ECO:0000259" key="3">
    <source>
        <dbReference type="PROSITE" id="PS51192"/>
    </source>
</evidence>
<feature type="domain" description="Helicase C-terminal" evidence="4">
    <location>
        <begin position="642"/>
        <end position="806"/>
    </location>
</feature>
<dbReference type="Proteomes" id="UP001516023">
    <property type="component" value="Unassembled WGS sequence"/>
</dbReference>
<feature type="region of interest" description="Disordered" evidence="2">
    <location>
        <begin position="827"/>
        <end position="848"/>
    </location>
</feature>
<dbReference type="CDD" id="cd17919">
    <property type="entry name" value="DEXHc_Snf"/>
    <property type="match status" value="1"/>
</dbReference>
<feature type="compositionally biased region" description="Polar residues" evidence="2">
    <location>
        <begin position="136"/>
        <end position="145"/>
    </location>
</feature>
<dbReference type="InterPro" id="IPR027417">
    <property type="entry name" value="P-loop_NTPase"/>
</dbReference>
<dbReference type="SMART" id="SM00490">
    <property type="entry name" value="HELICc"/>
    <property type="match status" value="1"/>
</dbReference>
<evidence type="ECO:0000256" key="2">
    <source>
        <dbReference type="SAM" id="MobiDB-lite"/>
    </source>
</evidence>
<feature type="compositionally biased region" description="Basic and acidic residues" evidence="2">
    <location>
        <begin position="828"/>
        <end position="840"/>
    </location>
</feature>
<evidence type="ECO:0000313" key="5">
    <source>
        <dbReference type="EMBL" id="KAL3787573.1"/>
    </source>
</evidence>
<dbReference type="InterPro" id="IPR013083">
    <property type="entry name" value="Znf_RING/FYVE/PHD"/>
</dbReference>
<dbReference type="SUPFAM" id="SSF52540">
    <property type="entry name" value="P-loop containing nucleoside triphosphate hydrolases"/>
    <property type="match status" value="2"/>
</dbReference>
<reference evidence="5 6" key="1">
    <citation type="journal article" date="2020" name="G3 (Bethesda)">
        <title>Improved Reference Genome for Cyclotella cryptica CCMP332, a Model for Cell Wall Morphogenesis, Salinity Adaptation, and Lipid Production in Diatoms (Bacillariophyta).</title>
        <authorList>
            <person name="Roberts W.R."/>
            <person name="Downey K.M."/>
            <person name="Ruck E.C."/>
            <person name="Traller J.C."/>
            <person name="Alverson A.J."/>
        </authorList>
    </citation>
    <scope>NUCLEOTIDE SEQUENCE [LARGE SCALE GENOMIC DNA]</scope>
    <source>
        <strain evidence="5 6">CCMP332</strain>
    </source>
</reference>
<name>A0ABD3PHQ8_9STRA</name>
<dbReference type="AlphaFoldDB" id="A0ABD3PHQ8"/>
<dbReference type="Gene3D" id="3.40.50.10810">
    <property type="entry name" value="Tandem AAA-ATPase domain"/>
    <property type="match status" value="1"/>
</dbReference>
<feature type="domain" description="Helicase ATP-binding" evidence="3">
    <location>
        <begin position="332"/>
        <end position="501"/>
    </location>
</feature>
<dbReference type="PANTHER" id="PTHR10799">
    <property type="entry name" value="SNF2/RAD54 HELICASE FAMILY"/>
    <property type="match status" value="1"/>
</dbReference>
<dbReference type="Pfam" id="PF00271">
    <property type="entry name" value="Helicase_C"/>
    <property type="match status" value="1"/>
</dbReference>
<organism evidence="5 6">
    <name type="scientific">Cyclotella cryptica</name>
    <dbReference type="NCBI Taxonomy" id="29204"/>
    <lineage>
        <taxon>Eukaryota</taxon>
        <taxon>Sar</taxon>
        <taxon>Stramenopiles</taxon>
        <taxon>Ochrophyta</taxon>
        <taxon>Bacillariophyta</taxon>
        <taxon>Coscinodiscophyceae</taxon>
        <taxon>Thalassiosirophycidae</taxon>
        <taxon>Stephanodiscales</taxon>
        <taxon>Stephanodiscaceae</taxon>
        <taxon>Cyclotella</taxon>
    </lineage>
</organism>
<dbReference type="CDD" id="cd18793">
    <property type="entry name" value="SF2_C_SNF"/>
    <property type="match status" value="1"/>
</dbReference>
<dbReference type="GO" id="GO:0016787">
    <property type="term" value="F:hydrolase activity"/>
    <property type="evidence" value="ECO:0007669"/>
    <property type="project" value="UniProtKB-KW"/>
</dbReference>
<evidence type="ECO:0000313" key="6">
    <source>
        <dbReference type="Proteomes" id="UP001516023"/>
    </source>
</evidence>
<dbReference type="EMBL" id="JABMIG020000172">
    <property type="protein sequence ID" value="KAL3787573.1"/>
    <property type="molecule type" value="Genomic_DNA"/>
</dbReference>
<dbReference type="InterPro" id="IPR049730">
    <property type="entry name" value="SNF2/RAD54-like_C"/>
</dbReference>
<dbReference type="Gene3D" id="3.30.40.10">
    <property type="entry name" value="Zinc/RING finger domain, C3HC4 (zinc finger)"/>
    <property type="match status" value="1"/>
</dbReference>
<keyword evidence="1" id="KW-0378">Hydrolase</keyword>
<dbReference type="PROSITE" id="PS51194">
    <property type="entry name" value="HELICASE_CTER"/>
    <property type="match status" value="1"/>
</dbReference>
<dbReference type="Gene3D" id="3.40.50.300">
    <property type="entry name" value="P-loop containing nucleotide triphosphate hydrolases"/>
    <property type="match status" value="1"/>
</dbReference>
<dbReference type="InterPro" id="IPR001650">
    <property type="entry name" value="Helicase_C-like"/>
</dbReference>
<protein>
    <submittedName>
        <fullName evidence="5">Uncharacterized protein</fullName>
    </submittedName>
</protein>
<proteinExistence type="predicted"/>
<dbReference type="InterPro" id="IPR014001">
    <property type="entry name" value="Helicase_ATP-bd"/>
</dbReference>
<comment type="caution">
    <text evidence="5">The sequence shown here is derived from an EMBL/GenBank/DDBJ whole genome shotgun (WGS) entry which is preliminary data.</text>
</comment>
<evidence type="ECO:0000259" key="4">
    <source>
        <dbReference type="PROSITE" id="PS51194"/>
    </source>
</evidence>
<dbReference type="InterPro" id="IPR000330">
    <property type="entry name" value="SNF2_N"/>
</dbReference>
<feature type="region of interest" description="Disordered" evidence="2">
    <location>
        <begin position="216"/>
        <end position="252"/>
    </location>
</feature>
<keyword evidence="6" id="KW-1185">Reference proteome</keyword>
<feature type="region of interest" description="Disordered" evidence="2">
    <location>
        <begin position="131"/>
        <end position="192"/>
    </location>
</feature>
<sequence>MIITMAAKADAVPSASSPVISPFASTSSSTVSTAATVLPAVSPTTINVTLPPGPLGFTFLPAQSGDAVVCKVATKTNVKSPLEIDDTILSLDGITLSQVEGGMETWKTLFSTLSYRDRSLVVTRLPRANAAATAGSYKQQPSFGSIQEEKKEEYDSNVPEAVVSTAPGASKAPPPASPTRRSSRKRTSTTMVIGGHVVKTSNNYVVTGMNYIHGAFTADEPKPKKPKPVPSSSKAPVKKPRAKSAHETDRLNHNEIIKKRIVKDESARLEFMTRNSEALEPFIDHKVEMLLNANSQVVKKGNTFTVTPLGTQPDIVTTPLRDYQLIGLSWMVSMQQTGMPFILGDEMGLGKTLQTISLIAHLKESRGYTGPSLVICPLSVLYSWCNEITKHAPTLKYFRFHSSDSDEREHQKHLMAHEILKYDVVVTTYEMIKNPQLLGLIRNTYFNLCVLDEGHVIKSVKTLISEAARKIHCQTRVILTGTPLQNNLVELYAILNYLYPTYFTSPTKFEDAFDITHNRIDPDMLLKANKLLKLFMIRRLKEEVEKLMPKKIETKILCPLSSSQIFWYKGFLMKEVDTLVKLQAAEDSHDLEASKGSNLVLRNLVMQLRKVCLHPYLFDFAEGDLSNTSLEELIATSGKLAVLDKLLISLFKNGHRTCIFSQFTTMLDILEDYCSLRGWKYVRFDGGTPRAQRNHIINQFNAPGSHDFIFLMSTKSGGLGINLQTADTCILYDSDWNPQPDLQAMARVHRIGQTKTVHVYRLLSSGTVEERVVERQEKKLYLDQMVNRGASTQGKDEVDVSTTDLLATLKFGSNAIFCSSNDLPTDSDIDKLTDRNRSEESSGGLLKGGVTQTVKDFEHSKELTDTMAFSGVDFRKLREEKERSGKSGPKSKFLENLKQDWKEAQDGGDGEMGKGQRVKKSRLIMSEGIGSGYGSALVPVLALNNYSLESGEQSCWRETKKGYAPVAEQKKKTVNEFAHQDFCQFCGDGGTLIECPRCPVSCHASCCGIKVGNFQCCSHHRCYECHKTAIGGGGLLYRCQSCPLALCPDCLPDSKEIRFLGRNALYHYIHCSTQCENVAKAEFGFKPDDSVPKCPTAIDVGYAYGVDALDIKGLARVFKEKAAGT</sequence>
<gene>
    <name evidence="5" type="ORF">HJC23_000061</name>
</gene>
<dbReference type="Pfam" id="PF00176">
    <property type="entry name" value="SNF2-rel_dom"/>
    <property type="match status" value="1"/>
</dbReference>
<evidence type="ECO:0000256" key="1">
    <source>
        <dbReference type="ARBA" id="ARBA00022801"/>
    </source>
</evidence>
<accession>A0ABD3PHQ8</accession>
<dbReference type="SMART" id="SM00487">
    <property type="entry name" value="DEXDc"/>
    <property type="match status" value="1"/>
</dbReference>